<comment type="subcellular location">
    <subcellularLocation>
        <location evidence="1">Membrane</location>
        <topology evidence="1">Multi-pass membrane protein</topology>
    </subcellularLocation>
</comment>
<dbReference type="EMBL" id="AP024418">
    <property type="protein sequence ID" value="BCR86815.1"/>
    <property type="molecule type" value="Genomic_DNA"/>
</dbReference>
<organism evidence="3 4">
    <name type="scientific">Aspergillus chevalieri</name>
    <name type="common">Eurotium chevalieri</name>
    <dbReference type="NCBI Taxonomy" id="182096"/>
    <lineage>
        <taxon>Eukaryota</taxon>
        <taxon>Fungi</taxon>
        <taxon>Dikarya</taxon>
        <taxon>Ascomycota</taxon>
        <taxon>Pezizomycotina</taxon>
        <taxon>Eurotiomycetes</taxon>
        <taxon>Eurotiomycetidae</taxon>
        <taxon>Eurotiales</taxon>
        <taxon>Aspergillaceae</taxon>
        <taxon>Aspergillus</taxon>
        <taxon>Aspergillus subgen. Aspergillus</taxon>
    </lineage>
</organism>
<dbReference type="GO" id="GO:0022857">
    <property type="term" value="F:transmembrane transporter activity"/>
    <property type="evidence" value="ECO:0007669"/>
    <property type="project" value="InterPro"/>
</dbReference>
<evidence type="ECO:0000313" key="3">
    <source>
        <dbReference type="EMBL" id="BCR86815.1"/>
    </source>
</evidence>
<reference evidence="3" key="2">
    <citation type="submission" date="2021-02" db="EMBL/GenBank/DDBJ databases">
        <title>Aspergillus chevalieri M1 genome sequence.</title>
        <authorList>
            <person name="Kadooka C."/>
            <person name="Mori K."/>
            <person name="Futagami T."/>
        </authorList>
    </citation>
    <scope>NUCLEOTIDE SEQUENCE</scope>
    <source>
        <strain evidence="3">M1</strain>
    </source>
</reference>
<name>A0A7R7VLD5_ASPCH</name>
<dbReference type="AlphaFoldDB" id="A0A7R7VLD5"/>
<dbReference type="GO" id="GO:0016020">
    <property type="term" value="C:membrane"/>
    <property type="evidence" value="ECO:0007669"/>
    <property type="project" value="UniProtKB-SubCell"/>
</dbReference>
<dbReference type="Proteomes" id="UP000637239">
    <property type="component" value="Chromosome 3"/>
</dbReference>
<reference evidence="3" key="1">
    <citation type="submission" date="2021-01" db="EMBL/GenBank/DDBJ databases">
        <authorList>
            <consortium name="Aspergillus chevalieri M1 genome sequencing consortium"/>
            <person name="Kazuki M."/>
            <person name="Futagami T."/>
        </authorList>
    </citation>
    <scope>NUCLEOTIDE SEQUENCE</scope>
    <source>
        <strain evidence="3">M1</strain>
    </source>
</reference>
<evidence type="ECO:0000313" key="4">
    <source>
        <dbReference type="Proteomes" id="UP000637239"/>
    </source>
</evidence>
<comment type="similarity">
    <text evidence="2">Belongs to the major facilitator superfamily. Monocarboxylate porter (TC 2.A.1.13) family.</text>
</comment>
<dbReference type="InterPro" id="IPR050327">
    <property type="entry name" value="Proton-linked_MCT"/>
</dbReference>
<evidence type="ECO:0008006" key="5">
    <source>
        <dbReference type="Google" id="ProtNLM"/>
    </source>
</evidence>
<proteinExistence type="inferred from homology"/>
<sequence>MGIISAGTGVGGPVWSPILTACIQNIGYRNTRRPTGCICTILICVSGVVLSWEPKIAARLHEDNAKRSWVSGLVKVPLPPWEIFMTRKFFAQCLSAVFQSAAYYMPIFYIAYTKALGYSDTEGSNFTSLSNACNAIGKISVGFIADRIGRLDSFFLTTVEFCVHSRALVA</sequence>
<dbReference type="SUPFAM" id="SSF103473">
    <property type="entry name" value="MFS general substrate transporter"/>
    <property type="match status" value="1"/>
</dbReference>
<dbReference type="GeneID" id="66981174"/>
<dbReference type="InterPro" id="IPR011701">
    <property type="entry name" value="MFS"/>
</dbReference>
<dbReference type="PANTHER" id="PTHR11360">
    <property type="entry name" value="MONOCARBOXYLATE TRANSPORTER"/>
    <property type="match status" value="1"/>
</dbReference>
<dbReference type="Pfam" id="PF07690">
    <property type="entry name" value="MFS_1"/>
    <property type="match status" value="1"/>
</dbReference>
<accession>A0A7R7VLD5</accession>
<dbReference type="InterPro" id="IPR036259">
    <property type="entry name" value="MFS_trans_sf"/>
</dbReference>
<evidence type="ECO:0000256" key="1">
    <source>
        <dbReference type="ARBA" id="ARBA00004141"/>
    </source>
</evidence>
<gene>
    <name evidence="3" type="ORF">ACHE_30802A</name>
</gene>
<keyword evidence="4" id="KW-1185">Reference proteome</keyword>
<dbReference type="RefSeq" id="XP_043135337.1">
    <property type="nucleotide sequence ID" value="XM_043277460.1"/>
</dbReference>
<protein>
    <recommendedName>
        <fullName evidence="5">Major facilitator superfamily (MFS) profile domain-containing protein</fullName>
    </recommendedName>
</protein>
<evidence type="ECO:0000256" key="2">
    <source>
        <dbReference type="ARBA" id="ARBA00006727"/>
    </source>
</evidence>
<dbReference type="KEGG" id="ache:ACHE_30802A"/>
<dbReference type="Gene3D" id="1.20.1250.20">
    <property type="entry name" value="MFS general substrate transporter like domains"/>
    <property type="match status" value="1"/>
</dbReference>
<dbReference type="PANTHER" id="PTHR11360:SF284">
    <property type="entry name" value="EG:103B4.3 PROTEIN-RELATED"/>
    <property type="match status" value="1"/>
</dbReference>